<feature type="compositionally biased region" description="Gly residues" evidence="1">
    <location>
        <begin position="228"/>
        <end position="247"/>
    </location>
</feature>
<evidence type="ECO:0000256" key="1">
    <source>
        <dbReference type="SAM" id="MobiDB-lite"/>
    </source>
</evidence>
<dbReference type="OrthoDB" id="718025at2759"/>
<feature type="compositionally biased region" description="Low complexity" evidence="1">
    <location>
        <begin position="248"/>
        <end position="259"/>
    </location>
</feature>
<organism evidence="2 3">
    <name type="scientific">Miscanthus lutarioriparius</name>
    <dbReference type="NCBI Taxonomy" id="422564"/>
    <lineage>
        <taxon>Eukaryota</taxon>
        <taxon>Viridiplantae</taxon>
        <taxon>Streptophyta</taxon>
        <taxon>Embryophyta</taxon>
        <taxon>Tracheophyta</taxon>
        <taxon>Spermatophyta</taxon>
        <taxon>Magnoliopsida</taxon>
        <taxon>Liliopsida</taxon>
        <taxon>Poales</taxon>
        <taxon>Poaceae</taxon>
        <taxon>PACMAD clade</taxon>
        <taxon>Panicoideae</taxon>
        <taxon>Andropogonodae</taxon>
        <taxon>Andropogoneae</taxon>
        <taxon>Saccharinae</taxon>
        <taxon>Miscanthus</taxon>
    </lineage>
</organism>
<dbReference type="EMBL" id="CAJGYO010000007">
    <property type="protein sequence ID" value="CAD6244629.1"/>
    <property type="molecule type" value="Genomic_DNA"/>
</dbReference>
<proteinExistence type="predicted"/>
<comment type="caution">
    <text evidence="2">The sequence shown here is derived from an EMBL/GenBank/DDBJ whole genome shotgun (WGS) entry which is preliminary data.</text>
</comment>
<feature type="compositionally biased region" description="Basic residues" evidence="1">
    <location>
        <begin position="206"/>
        <end position="215"/>
    </location>
</feature>
<name>A0A811PM71_9POAL</name>
<gene>
    <name evidence="2" type="ORF">NCGR_LOCUS29246</name>
</gene>
<dbReference type="AlphaFoldDB" id="A0A811PM71"/>
<evidence type="ECO:0000313" key="2">
    <source>
        <dbReference type="EMBL" id="CAD6244629.1"/>
    </source>
</evidence>
<evidence type="ECO:0000313" key="3">
    <source>
        <dbReference type="Proteomes" id="UP000604825"/>
    </source>
</evidence>
<reference evidence="2" key="1">
    <citation type="submission" date="2020-10" db="EMBL/GenBank/DDBJ databases">
        <authorList>
            <person name="Han B."/>
            <person name="Lu T."/>
            <person name="Zhao Q."/>
            <person name="Huang X."/>
            <person name="Zhao Y."/>
        </authorList>
    </citation>
    <scope>NUCLEOTIDE SEQUENCE</scope>
</reference>
<dbReference type="Proteomes" id="UP000604825">
    <property type="component" value="Unassembled WGS sequence"/>
</dbReference>
<protein>
    <submittedName>
        <fullName evidence="2">Uncharacterized protein</fullName>
    </submittedName>
</protein>
<accession>A0A811PM71</accession>
<keyword evidence="3" id="KW-1185">Reference proteome</keyword>
<feature type="region of interest" description="Disordered" evidence="1">
    <location>
        <begin position="183"/>
        <end position="259"/>
    </location>
</feature>
<sequence length="314" mass="33591">MLQGAIRRVLRDISDRHIPPRLFHGVRTGGSSGHYLSPRPESMLQHSPGVCPTHGPAMFVRRMGVPPETLPRPPMTLLPPPPPLSSTALALPWKGGAGSMAVRHGAPPLPNHSAGTEAWPPGFAYDLDVALPPPPPPSGPRSYADVTANHRQGLRQNALPLENALGSAVPGLQRRPLWPELAGDEPGPPCRPVSMAGARASARARQERRNRRHKTAAPLIRWQEAAGSGSGGDRQGGGGGGSLGLGRLGFPNPNRRPLISPRRRVRLAGPIRRPRPRLWPRTRACRPGRLAGRAPGWPTPLAGWAARLAWPLGC</sequence>